<keyword evidence="1" id="KW-0472">Membrane</keyword>
<dbReference type="Proteomes" id="UP000184287">
    <property type="component" value="Unassembled WGS sequence"/>
</dbReference>
<reference evidence="3" key="1">
    <citation type="submission" date="2016-11" db="EMBL/GenBank/DDBJ databases">
        <authorList>
            <person name="Varghese N."/>
            <person name="Submissions S."/>
        </authorList>
    </citation>
    <scope>NUCLEOTIDE SEQUENCE [LARGE SCALE GENOMIC DNA]</scope>
    <source>
        <strain evidence="3">DSM 16990</strain>
    </source>
</reference>
<proteinExistence type="predicted"/>
<name>A0A1M4U1T0_9SPHI</name>
<keyword evidence="1" id="KW-1133">Transmembrane helix</keyword>
<dbReference type="EMBL" id="FQUQ01000001">
    <property type="protein sequence ID" value="SHE50546.1"/>
    <property type="molecule type" value="Genomic_DNA"/>
</dbReference>
<gene>
    <name evidence="2" type="ORF">SAMN04488522_101399</name>
</gene>
<keyword evidence="3" id="KW-1185">Reference proteome</keyword>
<protein>
    <submittedName>
        <fullName evidence="2">Uncharacterized protein</fullName>
    </submittedName>
</protein>
<dbReference type="RefSeq" id="WP_159441036.1">
    <property type="nucleotide sequence ID" value="NZ_FQUQ01000001.1"/>
</dbReference>
<organism evidence="2 3">
    <name type="scientific">Pedobacter caeni</name>
    <dbReference type="NCBI Taxonomy" id="288992"/>
    <lineage>
        <taxon>Bacteria</taxon>
        <taxon>Pseudomonadati</taxon>
        <taxon>Bacteroidota</taxon>
        <taxon>Sphingobacteriia</taxon>
        <taxon>Sphingobacteriales</taxon>
        <taxon>Sphingobacteriaceae</taxon>
        <taxon>Pedobacter</taxon>
    </lineage>
</organism>
<accession>A0A1M4U1T0</accession>
<feature type="transmembrane region" description="Helical" evidence="1">
    <location>
        <begin position="12"/>
        <end position="30"/>
    </location>
</feature>
<dbReference type="OrthoDB" id="772012at2"/>
<evidence type="ECO:0000313" key="3">
    <source>
        <dbReference type="Proteomes" id="UP000184287"/>
    </source>
</evidence>
<evidence type="ECO:0000313" key="2">
    <source>
        <dbReference type="EMBL" id="SHE50546.1"/>
    </source>
</evidence>
<keyword evidence="1" id="KW-0812">Transmembrane</keyword>
<dbReference type="AlphaFoldDB" id="A0A1M4U1T0"/>
<evidence type="ECO:0000256" key="1">
    <source>
        <dbReference type="SAM" id="Phobius"/>
    </source>
</evidence>
<sequence>MKNLQTVIRRQLLAILMFFTSAFSIAISRFERDPQSCGMISMALRKKKKPDDGGRAC</sequence>